<dbReference type="Proteomes" id="UP000499080">
    <property type="component" value="Unassembled WGS sequence"/>
</dbReference>
<dbReference type="AlphaFoldDB" id="A0A4Y2DF09"/>
<proteinExistence type="predicted"/>
<evidence type="ECO:0000313" key="1">
    <source>
        <dbReference type="EMBL" id="GBM15271.1"/>
    </source>
</evidence>
<evidence type="ECO:0000313" key="2">
    <source>
        <dbReference type="Proteomes" id="UP000499080"/>
    </source>
</evidence>
<organism evidence="1 2">
    <name type="scientific">Araneus ventricosus</name>
    <name type="common">Orbweaver spider</name>
    <name type="synonym">Epeira ventricosa</name>
    <dbReference type="NCBI Taxonomy" id="182803"/>
    <lineage>
        <taxon>Eukaryota</taxon>
        <taxon>Metazoa</taxon>
        <taxon>Ecdysozoa</taxon>
        <taxon>Arthropoda</taxon>
        <taxon>Chelicerata</taxon>
        <taxon>Arachnida</taxon>
        <taxon>Araneae</taxon>
        <taxon>Araneomorphae</taxon>
        <taxon>Entelegynae</taxon>
        <taxon>Araneoidea</taxon>
        <taxon>Araneidae</taxon>
        <taxon>Araneus</taxon>
    </lineage>
</organism>
<protein>
    <submittedName>
        <fullName evidence="1">Uncharacterized protein</fullName>
    </submittedName>
</protein>
<reference evidence="1 2" key="1">
    <citation type="journal article" date="2019" name="Sci. Rep.">
        <title>Orb-weaving spider Araneus ventricosus genome elucidates the spidroin gene catalogue.</title>
        <authorList>
            <person name="Kono N."/>
            <person name="Nakamura H."/>
            <person name="Ohtoshi R."/>
            <person name="Moran D.A.P."/>
            <person name="Shinohara A."/>
            <person name="Yoshida Y."/>
            <person name="Fujiwara M."/>
            <person name="Mori M."/>
            <person name="Tomita M."/>
            <person name="Arakawa K."/>
        </authorList>
    </citation>
    <scope>NUCLEOTIDE SEQUENCE [LARGE SCALE GENOMIC DNA]</scope>
</reference>
<dbReference type="EMBL" id="BGPR01000357">
    <property type="protein sequence ID" value="GBM15271.1"/>
    <property type="molecule type" value="Genomic_DNA"/>
</dbReference>
<comment type="caution">
    <text evidence="1">The sequence shown here is derived from an EMBL/GenBank/DDBJ whole genome shotgun (WGS) entry which is preliminary data.</text>
</comment>
<sequence>MRSSRISKCVLSSPEDKLMVGVRLPSSSDSTYLLRGRGLASDVYQDSGLCTRAIAVAVIQVPGCLGRIEICFVHSAADSGHVTNEIYLQREPIHSFYFGFLKVTTMFSGPNNSRKVIG</sequence>
<accession>A0A4Y2DF09</accession>
<name>A0A4Y2DF09_ARAVE</name>
<keyword evidence="2" id="KW-1185">Reference proteome</keyword>
<gene>
    <name evidence="1" type="ORF">AVEN_144056_1</name>
</gene>